<protein>
    <recommendedName>
        <fullName evidence="2">Copper amine oxidase-like N-terminal domain-containing protein</fullName>
    </recommendedName>
</protein>
<dbReference type="PANTHER" id="PTHR43739">
    <property type="entry name" value="XYLOGLUCANASE (EUROFUNG)"/>
    <property type="match status" value="1"/>
</dbReference>
<dbReference type="InterPro" id="IPR052025">
    <property type="entry name" value="Xyloglucanase_GH74"/>
</dbReference>
<dbReference type="InterPro" id="IPR012854">
    <property type="entry name" value="Cu_amine_oxidase-like_N"/>
</dbReference>
<dbReference type="InterPro" id="IPR036582">
    <property type="entry name" value="Mao_N_sf"/>
</dbReference>
<dbReference type="AlphaFoldDB" id="A0A9D1LUF2"/>
<comment type="caution">
    <text evidence="3">The sequence shown here is derived from an EMBL/GenBank/DDBJ whole genome shotgun (WGS) entry which is preliminary data.</text>
</comment>
<dbReference type="SUPFAM" id="SSF55383">
    <property type="entry name" value="Copper amine oxidase, domain N"/>
    <property type="match status" value="1"/>
</dbReference>
<evidence type="ECO:0000313" key="3">
    <source>
        <dbReference type="EMBL" id="HIU48256.1"/>
    </source>
</evidence>
<feature type="domain" description="Copper amine oxidase-like N-terminal" evidence="2">
    <location>
        <begin position="735"/>
        <end position="841"/>
    </location>
</feature>
<feature type="chain" id="PRO_5039308388" description="Copper amine oxidase-like N-terminal domain-containing protein" evidence="1">
    <location>
        <begin position="22"/>
        <end position="853"/>
    </location>
</feature>
<dbReference type="InterPro" id="IPR015943">
    <property type="entry name" value="WD40/YVTN_repeat-like_dom_sf"/>
</dbReference>
<evidence type="ECO:0000313" key="4">
    <source>
        <dbReference type="Proteomes" id="UP000824111"/>
    </source>
</evidence>
<accession>A0A9D1LUF2</accession>
<gene>
    <name evidence="3" type="ORF">IAB04_02720</name>
</gene>
<dbReference type="Pfam" id="PF07833">
    <property type="entry name" value="Cu_amine_oxidN1"/>
    <property type="match status" value="1"/>
</dbReference>
<sequence>MKKLFILCALLCSLLTTAVYAEEYQWDNIALGGGGYVVGLLFHPKEEGLVYARTDVGGMYRWDKSLNKWKQLNNGFSRAQENMYGVDGIAIDPNDENVLYMVAGKYWWLSGGVYKSVDRGDNWTKILDIKSSSNLTNRENGECIGVDPYNSNIIYVGTRRQGLYRSDDGGESWTTSKDIKVENIDVNAIRSIVFDPRQGEGEHALAVYASVIGQGVFKSADNGASWEQMEGSPQNPTRMAVNQDGVLFVASQKGLHKFADGQWEDISPQKDVVYKAVACYPDDPNYLLAVANTGNVMMMPVFLSEDGGDTWRDVTEKFSITKQAGYFEDDNFSSSTCCVAIDPFDKKHVLISDWFGIWETQNIEEKQQTRWQQKIRGIEELCPYTAACPPEGENFLLLGVADNDGFPINNIYELQSRKFTDAKLTWGGPRLMSTTDITFCEEQPEIVVRVGITHNEKTSGGYSLDGGNTWNAFDESPFEDNGGLGARVAISSGINADTGFPTILIGQSEANLKISRDMGKTWTENAEFFSVCSDKWDRKYNTLTADKMIHDKFYMYYNNLIYISEDGGTTWTEGSDVEGESTNFTMKTPPGKANELWYTPGLGEGGLYRSTDGGITMKKLRGISNVVSFGFGKAKEGASDPTIFAYATVDQREGIYRSVDYGNTWERIDVDNCKIGNAPNFVEGDRQHFGVVYIGTDGSGAYYGAPVGTEFSEDTGEPEQSASVQVCTEGTFIEDQPLLVQGGVLYVPVRSFFEHLGAEVYWDSASGAAYVTRREYSVEISSTSAASGIVQNQMELTKDGAVFWNGMDTGRKAINPAGTIYMALEDIQAVWNLQVQHNTQENIYYVYNKGIVF</sequence>
<dbReference type="GO" id="GO:0010411">
    <property type="term" value="P:xyloglucan metabolic process"/>
    <property type="evidence" value="ECO:0007669"/>
    <property type="project" value="TreeGrafter"/>
</dbReference>
<dbReference type="CDD" id="cd15482">
    <property type="entry name" value="Sialidase_non-viral"/>
    <property type="match status" value="2"/>
</dbReference>
<name>A0A9D1LUF2_9FIRM</name>
<dbReference type="Proteomes" id="UP000824111">
    <property type="component" value="Unassembled WGS sequence"/>
</dbReference>
<organism evidence="3 4">
    <name type="scientific">Candidatus Avimonoglobus intestinipullorum</name>
    <dbReference type="NCBI Taxonomy" id="2840699"/>
    <lineage>
        <taxon>Bacteria</taxon>
        <taxon>Bacillati</taxon>
        <taxon>Bacillota</taxon>
        <taxon>Clostridia</taxon>
        <taxon>Eubacteriales</taxon>
        <taxon>Candidatus Avimonoglobus</taxon>
    </lineage>
</organism>
<feature type="signal peptide" evidence="1">
    <location>
        <begin position="1"/>
        <end position="21"/>
    </location>
</feature>
<dbReference type="SUPFAM" id="SSF110296">
    <property type="entry name" value="Oligoxyloglucan reducing end-specific cellobiohydrolase"/>
    <property type="match status" value="2"/>
</dbReference>
<keyword evidence="1" id="KW-0732">Signal</keyword>
<dbReference type="PANTHER" id="PTHR43739:SF5">
    <property type="entry name" value="EXO-ALPHA-SIALIDASE"/>
    <property type="match status" value="1"/>
</dbReference>
<proteinExistence type="predicted"/>
<dbReference type="EMBL" id="DVND01000070">
    <property type="protein sequence ID" value="HIU48256.1"/>
    <property type="molecule type" value="Genomic_DNA"/>
</dbReference>
<reference evidence="3" key="1">
    <citation type="submission" date="2020-10" db="EMBL/GenBank/DDBJ databases">
        <authorList>
            <person name="Gilroy R."/>
        </authorList>
    </citation>
    <scope>NUCLEOTIDE SEQUENCE</scope>
    <source>
        <strain evidence="3">ChiSjej4B22-9803</strain>
    </source>
</reference>
<reference evidence="3" key="2">
    <citation type="journal article" date="2021" name="PeerJ">
        <title>Extensive microbial diversity within the chicken gut microbiome revealed by metagenomics and culture.</title>
        <authorList>
            <person name="Gilroy R."/>
            <person name="Ravi A."/>
            <person name="Getino M."/>
            <person name="Pursley I."/>
            <person name="Horton D.L."/>
            <person name="Alikhan N.F."/>
            <person name="Baker D."/>
            <person name="Gharbi K."/>
            <person name="Hall N."/>
            <person name="Watson M."/>
            <person name="Adriaenssens E.M."/>
            <person name="Foster-Nyarko E."/>
            <person name="Jarju S."/>
            <person name="Secka A."/>
            <person name="Antonio M."/>
            <person name="Oren A."/>
            <person name="Chaudhuri R.R."/>
            <person name="La Ragione R."/>
            <person name="Hildebrand F."/>
            <person name="Pallen M.J."/>
        </authorList>
    </citation>
    <scope>NUCLEOTIDE SEQUENCE</scope>
    <source>
        <strain evidence="3">ChiSjej4B22-9803</strain>
    </source>
</reference>
<evidence type="ECO:0000259" key="2">
    <source>
        <dbReference type="Pfam" id="PF07833"/>
    </source>
</evidence>
<dbReference type="Gene3D" id="2.130.10.10">
    <property type="entry name" value="YVTN repeat-like/Quinoprotein amine dehydrogenase"/>
    <property type="match status" value="2"/>
</dbReference>
<evidence type="ECO:0000256" key="1">
    <source>
        <dbReference type="SAM" id="SignalP"/>
    </source>
</evidence>